<gene>
    <name evidence="1" type="ORF">SPELUC_LOCUS17600</name>
</gene>
<reference evidence="1" key="1">
    <citation type="submission" date="2021-06" db="EMBL/GenBank/DDBJ databases">
        <authorList>
            <person name="Kallberg Y."/>
            <person name="Tangrot J."/>
            <person name="Rosling A."/>
        </authorList>
    </citation>
    <scope>NUCLEOTIDE SEQUENCE</scope>
    <source>
        <strain evidence="1">28 12/20/2015</strain>
    </source>
</reference>
<sequence length="51" mass="5697">PILKNLVNVVNKLGEMRETITNDGEGFMRNKASKQQLASASFDIAKFTKEL</sequence>
<organism evidence="1 2">
    <name type="scientific">Cetraspora pellucida</name>
    <dbReference type="NCBI Taxonomy" id="1433469"/>
    <lineage>
        <taxon>Eukaryota</taxon>
        <taxon>Fungi</taxon>
        <taxon>Fungi incertae sedis</taxon>
        <taxon>Mucoromycota</taxon>
        <taxon>Glomeromycotina</taxon>
        <taxon>Glomeromycetes</taxon>
        <taxon>Diversisporales</taxon>
        <taxon>Gigasporaceae</taxon>
        <taxon>Cetraspora</taxon>
    </lineage>
</organism>
<dbReference type="EMBL" id="CAJVPW010073714">
    <property type="protein sequence ID" value="CAG8795564.1"/>
    <property type="molecule type" value="Genomic_DNA"/>
</dbReference>
<protein>
    <submittedName>
        <fullName evidence="1">3171_t:CDS:1</fullName>
    </submittedName>
</protein>
<comment type="caution">
    <text evidence="1">The sequence shown here is derived from an EMBL/GenBank/DDBJ whole genome shotgun (WGS) entry which is preliminary data.</text>
</comment>
<dbReference type="Proteomes" id="UP000789366">
    <property type="component" value="Unassembled WGS sequence"/>
</dbReference>
<evidence type="ECO:0000313" key="1">
    <source>
        <dbReference type="EMBL" id="CAG8795564.1"/>
    </source>
</evidence>
<name>A0ACA9RJ04_9GLOM</name>
<accession>A0ACA9RJ04</accession>
<feature type="non-terminal residue" evidence="1">
    <location>
        <position position="51"/>
    </location>
</feature>
<evidence type="ECO:0000313" key="2">
    <source>
        <dbReference type="Proteomes" id="UP000789366"/>
    </source>
</evidence>
<keyword evidence="2" id="KW-1185">Reference proteome</keyword>
<feature type="non-terminal residue" evidence="1">
    <location>
        <position position="1"/>
    </location>
</feature>
<proteinExistence type="predicted"/>